<name>A0ACC1IHG0_9FUNG</name>
<reference evidence="1" key="1">
    <citation type="submission" date="2022-07" db="EMBL/GenBank/DDBJ databases">
        <title>Phylogenomic reconstructions and comparative analyses of Kickxellomycotina fungi.</title>
        <authorList>
            <person name="Reynolds N.K."/>
            <person name="Stajich J.E."/>
            <person name="Barry K."/>
            <person name="Grigoriev I.V."/>
            <person name="Crous P."/>
            <person name="Smith M.E."/>
        </authorList>
    </citation>
    <scope>NUCLEOTIDE SEQUENCE</scope>
    <source>
        <strain evidence="1">Benny 63K</strain>
    </source>
</reference>
<comment type="caution">
    <text evidence="1">The sequence shown here is derived from an EMBL/GenBank/DDBJ whole genome shotgun (WGS) entry which is preliminary data.</text>
</comment>
<accession>A0ACC1IHG0</accession>
<organism evidence="1 2">
    <name type="scientific">Kickxella alabastrina</name>
    <dbReference type="NCBI Taxonomy" id="61397"/>
    <lineage>
        <taxon>Eukaryota</taxon>
        <taxon>Fungi</taxon>
        <taxon>Fungi incertae sedis</taxon>
        <taxon>Zoopagomycota</taxon>
        <taxon>Kickxellomycotina</taxon>
        <taxon>Kickxellomycetes</taxon>
        <taxon>Kickxellales</taxon>
        <taxon>Kickxellaceae</taxon>
        <taxon>Kickxella</taxon>
    </lineage>
</organism>
<protein>
    <submittedName>
        <fullName evidence="1">Uncharacterized protein</fullName>
    </submittedName>
</protein>
<evidence type="ECO:0000313" key="2">
    <source>
        <dbReference type="Proteomes" id="UP001150581"/>
    </source>
</evidence>
<dbReference type="Proteomes" id="UP001150581">
    <property type="component" value="Unassembled WGS sequence"/>
</dbReference>
<dbReference type="EMBL" id="JANBPG010000629">
    <property type="protein sequence ID" value="KAJ1894937.1"/>
    <property type="molecule type" value="Genomic_DNA"/>
</dbReference>
<sequence>MLLRGVSTSILVLLTCLGTQAQVEMREPPPRRSKFSKFYINADDVDYNMKPPLGGKIGYPCRNTSAGPVQGTLVAGQDLKVFFDGTATQGGDCQFAISYDNGANFAVIWDKLGNCFLDTVNGGYEVPIPERLPASKSAVLAWSWIPSIGERAYYMNCADVRIENYGKQQEYTAKELLVVNVPGKPKLVSAKYPDKDTLPDLLDARALITVGDPVKPAGGEVEADENESTETNEDIVEEQENEGRNNSNPGTVILYVSETTATSTQVVYISEYITEEMPNKQAMYTYGARIQSKGELFTTPEPYVKPLFGTNVGLTIVPDSTDIPTPTAMLSFTEDWAIKPLAPSEKWPGVESLDFIVPSVSDPQAPTATPTSSRQSIDIMVTGMASGHGKADVGYGLPDSTFAAGTSLFDLSAARLLTRGAKFTDPKLGPAETGVLPKLNLISTNRQLFKSVTDAALLNKPDHLRQTQTVSPRATTILSTMTKDGKPVLQVIVSMENTVIPESMTLAF</sequence>
<evidence type="ECO:0000313" key="1">
    <source>
        <dbReference type="EMBL" id="KAJ1894937.1"/>
    </source>
</evidence>
<proteinExistence type="predicted"/>
<keyword evidence="2" id="KW-1185">Reference proteome</keyword>
<gene>
    <name evidence="1" type="ORF">LPJ66_004883</name>
</gene>